<dbReference type="EMBL" id="JAWDGP010000796">
    <property type="protein sequence ID" value="KAK3797180.1"/>
    <property type="molecule type" value="Genomic_DNA"/>
</dbReference>
<feature type="compositionally biased region" description="Pro residues" evidence="2">
    <location>
        <begin position="1"/>
        <end position="11"/>
    </location>
</feature>
<gene>
    <name evidence="4" type="ORF">RRG08_015154</name>
</gene>
<evidence type="ECO:0000259" key="3">
    <source>
        <dbReference type="PROSITE" id="PS51031"/>
    </source>
</evidence>
<evidence type="ECO:0000256" key="2">
    <source>
        <dbReference type="SAM" id="MobiDB-lite"/>
    </source>
</evidence>
<dbReference type="Proteomes" id="UP001283361">
    <property type="component" value="Unassembled WGS sequence"/>
</dbReference>
<feature type="region of interest" description="Disordered" evidence="2">
    <location>
        <begin position="103"/>
        <end position="139"/>
    </location>
</feature>
<feature type="domain" description="BESS" evidence="3">
    <location>
        <begin position="61"/>
        <end position="100"/>
    </location>
</feature>
<name>A0AAE1AZQ1_9GAST</name>
<comment type="caution">
    <text evidence="4">The sequence shown here is derived from an EMBL/GenBank/DDBJ whole genome shotgun (WGS) entry which is preliminary data.</text>
</comment>
<sequence length="171" mass="19586">MFLMFSPPPNSAPSVRPPNTLQRKKRPQERRSSMSPLDTEMLSALKSLQQQQLQKQQRVPLDDDEQFLLSLLPVLRSLDPISKFELRGELNDTALRYLRRKQQTVPHHSGQGYFSGTSTPNYQPSPSTSNYKPSPSPSVAETYQYSQYNYSQFTDHQESTGDIFTSKCKLN</sequence>
<feature type="region of interest" description="Disordered" evidence="2">
    <location>
        <begin position="1"/>
        <end position="40"/>
    </location>
</feature>
<dbReference type="GO" id="GO:0005634">
    <property type="term" value="C:nucleus"/>
    <property type="evidence" value="ECO:0007669"/>
    <property type="project" value="UniProtKB-SubCell"/>
</dbReference>
<reference evidence="4" key="1">
    <citation type="journal article" date="2023" name="G3 (Bethesda)">
        <title>A reference genome for the long-term kleptoplast-retaining sea slug Elysia crispata morphotype clarki.</title>
        <authorList>
            <person name="Eastman K.E."/>
            <person name="Pendleton A.L."/>
            <person name="Shaikh M.A."/>
            <person name="Suttiyut T."/>
            <person name="Ogas R."/>
            <person name="Tomko P."/>
            <person name="Gavelis G."/>
            <person name="Widhalm J.R."/>
            <person name="Wisecaver J.H."/>
        </authorList>
    </citation>
    <scope>NUCLEOTIDE SEQUENCE</scope>
    <source>
        <strain evidence="4">ECLA1</strain>
    </source>
</reference>
<evidence type="ECO:0000313" key="4">
    <source>
        <dbReference type="EMBL" id="KAK3797180.1"/>
    </source>
</evidence>
<comment type="subcellular location">
    <subcellularLocation>
        <location evidence="1">Nucleus</location>
    </subcellularLocation>
</comment>
<evidence type="ECO:0000313" key="5">
    <source>
        <dbReference type="Proteomes" id="UP001283361"/>
    </source>
</evidence>
<dbReference type="PROSITE" id="PS51031">
    <property type="entry name" value="BESS"/>
    <property type="match status" value="1"/>
</dbReference>
<organism evidence="4 5">
    <name type="scientific">Elysia crispata</name>
    <name type="common">lettuce slug</name>
    <dbReference type="NCBI Taxonomy" id="231223"/>
    <lineage>
        <taxon>Eukaryota</taxon>
        <taxon>Metazoa</taxon>
        <taxon>Spiralia</taxon>
        <taxon>Lophotrochozoa</taxon>
        <taxon>Mollusca</taxon>
        <taxon>Gastropoda</taxon>
        <taxon>Heterobranchia</taxon>
        <taxon>Euthyneura</taxon>
        <taxon>Panpulmonata</taxon>
        <taxon>Sacoglossa</taxon>
        <taxon>Placobranchoidea</taxon>
        <taxon>Plakobranchidae</taxon>
        <taxon>Elysia</taxon>
    </lineage>
</organism>
<feature type="compositionally biased region" description="Polar residues" evidence="2">
    <location>
        <begin position="112"/>
        <end position="139"/>
    </location>
</feature>
<proteinExistence type="predicted"/>
<dbReference type="InterPro" id="IPR004210">
    <property type="entry name" value="BESS_motif"/>
</dbReference>
<dbReference type="Pfam" id="PF02944">
    <property type="entry name" value="BESS"/>
    <property type="match status" value="1"/>
</dbReference>
<keyword evidence="5" id="KW-1185">Reference proteome</keyword>
<evidence type="ECO:0000256" key="1">
    <source>
        <dbReference type="PROSITE-ProRule" id="PRU00371"/>
    </source>
</evidence>
<dbReference type="GO" id="GO:0003677">
    <property type="term" value="F:DNA binding"/>
    <property type="evidence" value="ECO:0007669"/>
    <property type="project" value="InterPro"/>
</dbReference>
<dbReference type="AlphaFoldDB" id="A0AAE1AZQ1"/>
<accession>A0AAE1AZQ1</accession>
<protein>
    <recommendedName>
        <fullName evidence="3">BESS domain-containing protein</fullName>
    </recommendedName>
</protein>
<keyword evidence="1" id="KW-0539">Nucleus</keyword>